<dbReference type="GO" id="GO:0043709">
    <property type="term" value="P:cell adhesion involved in single-species biofilm formation"/>
    <property type="evidence" value="ECO:0007669"/>
    <property type="project" value="TreeGrafter"/>
</dbReference>
<comment type="cofactor">
    <cofactor evidence="1">
        <name>Mg(2+)</name>
        <dbReference type="ChEBI" id="CHEBI:18420"/>
    </cofactor>
</comment>
<dbReference type="InterPro" id="IPR050469">
    <property type="entry name" value="Diguanylate_Cyclase"/>
</dbReference>
<accession>A0A849VC25</accession>
<dbReference type="InterPro" id="IPR043128">
    <property type="entry name" value="Rev_trsase/Diguanyl_cyclase"/>
</dbReference>
<evidence type="ECO:0000256" key="4">
    <source>
        <dbReference type="SAM" id="Coils"/>
    </source>
</evidence>
<feature type="transmembrane region" description="Helical" evidence="5">
    <location>
        <begin position="193"/>
        <end position="212"/>
    </location>
</feature>
<proteinExistence type="predicted"/>
<gene>
    <name evidence="7" type="ORF">HG263_11795</name>
</gene>
<feature type="transmembrane region" description="Helical" evidence="5">
    <location>
        <begin position="317"/>
        <end position="336"/>
    </location>
</feature>
<dbReference type="SUPFAM" id="SSF55073">
    <property type="entry name" value="Nucleotide cyclase"/>
    <property type="match status" value="1"/>
</dbReference>
<dbReference type="AlphaFoldDB" id="A0A849VC25"/>
<dbReference type="InterPro" id="IPR000160">
    <property type="entry name" value="GGDEF_dom"/>
</dbReference>
<dbReference type="CDD" id="cd01949">
    <property type="entry name" value="GGDEF"/>
    <property type="match status" value="1"/>
</dbReference>
<feature type="transmembrane region" description="Helical" evidence="5">
    <location>
        <begin position="285"/>
        <end position="305"/>
    </location>
</feature>
<feature type="transmembrane region" description="Helical" evidence="5">
    <location>
        <begin position="232"/>
        <end position="250"/>
    </location>
</feature>
<evidence type="ECO:0000259" key="6">
    <source>
        <dbReference type="PROSITE" id="PS50887"/>
    </source>
</evidence>
<evidence type="ECO:0000313" key="7">
    <source>
        <dbReference type="EMBL" id="NOU51209.1"/>
    </source>
</evidence>
<feature type="transmembrane region" description="Helical" evidence="5">
    <location>
        <begin position="166"/>
        <end position="186"/>
    </location>
</feature>
<keyword evidence="8" id="KW-1185">Reference proteome</keyword>
<dbReference type="PANTHER" id="PTHR45138">
    <property type="entry name" value="REGULATORY COMPONENTS OF SENSORY TRANSDUCTION SYSTEM"/>
    <property type="match status" value="1"/>
</dbReference>
<protein>
    <recommendedName>
        <fullName evidence="2">diguanylate cyclase</fullName>
        <ecNumber evidence="2">2.7.7.65</ecNumber>
    </recommendedName>
</protein>
<dbReference type="Gene3D" id="3.30.70.270">
    <property type="match status" value="1"/>
</dbReference>
<dbReference type="FunFam" id="3.30.70.270:FF:000001">
    <property type="entry name" value="Diguanylate cyclase domain protein"/>
    <property type="match status" value="1"/>
</dbReference>
<feature type="transmembrane region" description="Helical" evidence="5">
    <location>
        <begin position="348"/>
        <end position="365"/>
    </location>
</feature>
<sequence length="601" mass="68967">MLVTLSTHAFEINQGFIKRSALPFSYVQNNSETLEQLQRTELDWQNVDNGFLHLKPDSKIIWLKVVLNNQAAQDLPLLLSVNNNQLDNITAVIPEQNRSILVALGSEYQQSAQQPISHQVQLVPIKLPAHESTTLYIKIENNGQTYLPLSLWHPIEYLKYTSKFNLLYGMLAGFIVAMVLTNISLYSFTHKQYFLFGGLTIATIWMLNVHLYGFSHRYLYNNWLWLQQYGQALFMFISTGLFIPILKATLVPTNALRTQRMLSVMLKLGIVCTVLLPLAPHRIALLIAFFLSFVTAVTYLCLAVIAYRRSAPFNNAYLLMFSTLLLVLGYQSAFELGLLSSPVLDRPLTYLCYLLISMTLSYALARQYIKDRDNKIKHQQARLAQTRAEDALLKERLHLQEQAQEKLETSIDERTFELEVTLRELQEKNRELEKLNMEDALTKVKNRRYFDKRIMMEVRRSRREQTTLSVVMLDIDHFKKINDSYGHVVGDQAICAVAKIIEQHLKRPLDEVFRYGGEEFVLLLPNTQQQGALELAEQIRQSICAAHFDFGATHLKMTLSAGVYSAIATDSKNPTLFTDLADKALYQAKQQGRNRVLAYEL</sequence>
<name>A0A849VC25_9GAMM</name>
<evidence type="ECO:0000256" key="2">
    <source>
        <dbReference type="ARBA" id="ARBA00012528"/>
    </source>
</evidence>
<keyword evidence="5" id="KW-0812">Transmembrane</keyword>
<dbReference type="InterPro" id="IPR029787">
    <property type="entry name" value="Nucleotide_cyclase"/>
</dbReference>
<dbReference type="PANTHER" id="PTHR45138:SF9">
    <property type="entry name" value="DIGUANYLATE CYCLASE DGCM-RELATED"/>
    <property type="match status" value="1"/>
</dbReference>
<dbReference type="NCBIfam" id="TIGR00254">
    <property type="entry name" value="GGDEF"/>
    <property type="match status" value="1"/>
</dbReference>
<comment type="caution">
    <text evidence="7">The sequence shown here is derived from an EMBL/GenBank/DDBJ whole genome shotgun (WGS) entry which is preliminary data.</text>
</comment>
<feature type="coiled-coil region" evidence="4">
    <location>
        <begin position="415"/>
        <end position="442"/>
    </location>
</feature>
<dbReference type="Proteomes" id="UP000586305">
    <property type="component" value="Unassembled WGS sequence"/>
</dbReference>
<evidence type="ECO:0000313" key="8">
    <source>
        <dbReference type="Proteomes" id="UP000586305"/>
    </source>
</evidence>
<keyword evidence="4" id="KW-0175">Coiled coil</keyword>
<dbReference type="GO" id="GO:1902201">
    <property type="term" value="P:negative regulation of bacterial-type flagellum-dependent cell motility"/>
    <property type="evidence" value="ECO:0007669"/>
    <property type="project" value="TreeGrafter"/>
</dbReference>
<dbReference type="RefSeq" id="WP_171626265.1">
    <property type="nucleotide sequence ID" value="NZ_JABBPG010000004.1"/>
</dbReference>
<dbReference type="Pfam" id="PF07695">
    <property type="entry name" value="7TMR-DISM_7TM"/>
    <property type="match status" value="1"/>
</dbReference>
<dbReference type="GO" id="GO:0052621">
    <property type="term" value="F:diguanylate cyclase activity"/>
    <property type="evidence" value="ECO:0007669"/>
    <property type="project" value="UniProtKB-EC"/>
</dbReference>
<comment type="catalytic activity">
    <reaction evidence="3">
        <text>2 GTP = 3',3'-c-di-GMP + 2 diphosphate</text>
        <dbReference type="Rhea" id="RHEA:24898"/>
        <dbReference type="ChEBI" id="CHEBI:33019"/>
        <dbReference type="ChEBI" id="CHEBI:37565"/>
        <dbReference type="ChEBI" id="CHEBI:58805"/>
        <dbReference type="EC" id="2.7.7.65"/>
    </reaction>
</comment>
<evidence type="ECO:0000256" key="1">
    <source>
        <dbReference type="ARBA" id="ARBA00001946"/>
    </source>
</evidence>
<dbReference type="InterPro" id="IPR011623">
    <property type="entry name" value="7TMR_DISM_rcpt_extracell_dom1"/>
</dbReference>
<reference evidence="7 8" key="1">
    <citation type="submission" date="2020-04" db="EMBL/GenBank/DDBJ databases">
        <title>Pseudoalteromonas caenipelagi sp. nov., isolated from a tidal flat.</title>
        <authorList>
            <person name="Park S."/>
            <person name="Yoon J.-H."/>
        </authorList>
    </citation>
    <scope>NUCLEOTIDE SEQUENCE [LARGE SCALE GENOMIC DNA]</scope>
    <source>
        <strain evidence="7 8">JBTF-M23</strain>
    </source>
</reference>
<dbReference type="Gene3D" id="2.60.40.2380">
    <property type="match status" value="1"/>
</dbReference>
<feature type="transmembrane region" description="Helical" evidence="5">
    <location>
        <begin position="262"/>
        <end position="279"/>
    </location>
</feature>
<organism evidence="7 8">
    <name type="scientific">Pseudoalteromonas caenipelagi</name>
    <dbReference type="NCBI Taxonomy" id="2726988"/>
    <lineage>
        <taxon>Bacteria</taxon>
        <taxon>Pseudomonadati</taxon>
        <taxon>Pseudomonadota</taxon>
        <taxon>Gammaproteobacteria</taxon>
        <taxon>Alteromonadales</taxon>
        <taxon>Pseudoalteromonadaceae</taxon>
        <taxon>Pseudoalteromonas</taxon>
    </lineage>
</organism>
<keyword evidence="5" id="KW-1133">Transmembrane helix</keyword>
<dbReference type="EC" id="2.7.7.65" evidence="2"/>
<evidence type="ECO:0000256" key="5">
    <source>
        <dbReference type="SAM" id="Phobius"/>
    </source>
</evidence>
<dbReference type="Pfam" id="PF07696">
    <property type="entry name" value="7TMR-DISMED2"/>
    <property type="match status" value="1"/>
</dbReference>
<dbReference type="SMART" id="SM00267">
    <property type="entry name" value="GGDEF"/>
    <property type="match status" value="1"/>
</dbReference>
<dbReference type="PROSITE" id="PS50887">
    <property type="entry name" value="GGDEF"/>
    <property type="match status" value="1"/>
</dbReference>
<keyword evidence="5" id="KW-0472">Membrane</keyword>
<evidence type="ECO:0000256" key="3">
    <source>
        <dbReference type="ARBA" id="ARBA00034247"/>
    </source>
</evidence>
<dbReference type="Pfam" id="PF00990">
    <property type="entry name" value="GGDEF"/>
    <property type="match status" value="1"/>
</dbReference>
<dbReference type="InterPro" id="IPR011622">
    <property type="entry name" value="7TMR_DISM_rcpt_extracell_dom2"/>
</dbReference>
<dbReference type="GO" id="GO:0005886">
    <property type="term" value="C:plasma membrane"/>
    <property type="evidence" value="ECO:0007669"/>
    <property type="project" value="TreeGrafter"/>
</dbReference>
<dbReference type="EMBL" id="JABBPG010000004">
    <property type="protein sequence ID" value="NOU51209.1"/>
    <property type="molecule type" value="Genomic_DNA"/>
</dbReference>
<feature type="domain" description="GGDEF" evidence="6">
    <location>
        <begin position="466"/>
        <end position="601"/>
    </location>
</feature>